<reference evidence="1 2" key="1">
    <citation type="submission" date="2012-12" db="EMBL/GenBank/DDBJ databases">
        <title>Genome assembly of Marinobacter sp. AK21.</title>
        <authorList>
            <person name="Khatri I."/>
            <person name="Kumar R."/>
            <person name="Vaidya B."/>
            <person name="Subramanian S."/>
            <person name="Pinnaka A."/>
        </authorList>
    </citation>
    <scope>NUCLEOTIDE SEQUENCE [LARGE SCALE GENOMIC DNA]</scope>
    <source>
        <strain evidence="1 2">AK21</strain>
    </source>
</reference>
<comment type="caution">
    <text evidence="1">The sequence shown here is derived from an EMBL/GenBank/DDBJ whole genome shotgun (WGS) entry which is preliminary data.</text>
</comment>
<evidence type="ECO:0000313" key="1">
    <source>
        <dbReference type="EMBL" id="KEF30010.1"/>
    </source>
</evidence>
<organism evidence="1 2">
    <name type="scientific">Marinobacter nitratireducens</name>
    <dbReference type="NCBI Taxonomy" id="1137280"/>
    <lineage>
        <taxon>Bacteria</taxon>
        <taxon>Pseudomonadati</taxon>
        <taxon>Pseudomonadota</taxon>
        <taxon>Gammaproteobacteria</taxon>
        <taxon>Pseudomonadales</taxon>
        <taxon>Marinobacteraceae</taxon>
        <taxon>Marinobacter</taxon>
    </lineage>
</organism>
<name>A0A072NAD5_9GAMM</name>
<dbReference type="Proteomes" id="UP000035057">
    <property type="component" value="Unassembled WGS sequence"/>
</dbReference>
<sequence length="70" mass="7684">MSAECGSEAIVDICTHGLLPLVVLAACRAYANIISLCEIMFCKYEQKTNPGVVEMQADTAALCTYQWRPK</sequence>
<proteinExistence type="predicted"/>
<keyword evidence="2" id="KW-1185">Reference proteome</keyword>
<dbReference type="EMBL" id="ANIE01000009">
    <property type="protein sequence ID" value="KEF30010.1"/>
    <property type="molecule type" value="Genomic_DNA"/>
</dbReference>
<dbReference type="STRING" id="1137280.D777_03186"/>
<dbReference type="AlphaFoldDB" id="A0A072NAD5"/>
<dbReference type="PATRIC" id="fig|1137280.3.peg.3002"/>
<accession>A0A072NAD5</accession>
<protein>
    <submittedName>
        <fullName evidence="1">Uncharacterized protein</fullName>
    </submittedName>
</protein>
<evidence type="ECO:0000313" key="2">
    <source>
        <dbReference type="Proteomes" id="UP000035057"/>
    </source>
</evidence>
<gene>
    <name evidence="1" type="ORF">D777_03186</name>
</gene>